<dbReference type="PANTHER" id="PTHR10357:SF179">
    <property type="entry name" value="NEUTRAL AND BASIC AMINO ACID TRANSPORT PROTEIN RBAT"/>
    <property type="match status" value="1"/>
</dbReference>
<feature type="domain" description="Glycosyl hydrolase family 13 catalytic" evidence="8">
    <location>
        <begin position="40"/>
        <end position="435"/>
    </location>
</feature>
<gene>
    <name evidence="9" type="ORF">HERILL_LOCUS2384</name>
</gene>
<protein>
    <recommendedName>
        <fullName evidence="3">alpha-glucosidase</fullName>
        <ecNumber evidence="3">3.2.1.20</ecNumber>
    </recommendedName>
</protein>
<feature type="signal peptide" evidence="7">
    <location>
        <begin position="1"/>
        <end position="20"/>
    </location>
</feature>
<evidence type="ECO:0000256" key="5">
    <source>
        <dbReference type="ARBA" id="ARBA00023180"/>
    </source>
</evidence>
<evidence type="ECO:0000256" key="1">
    <source>
        <dbReference type="ARBA" id="ARBA00001657"/>
    </source>
</evidence>
<dbReference type="Pfam" id="PF00128">
    <property type="entry name" value="Alpha-amylase"/>
    <property type="match status" value="1"/>
</dbReference>
<dbReference type="SMART" id="SM00642">
    <property type="entry name" value="Aamy"/>
    <property type="match status" value="1"/>
</dbReference>
<dbReference type="EC" id="3.2.1.20" evidence="3"/>
<dbReference type="EMBL" id="LR899009">
    <property type="protein sequence ID" value="CAD7079152.1"/>
    <property type="molecule type" value="Genomic_DNA"/>
</dbReference>
<dbReference type="AlphaFoldDB" id="A0A7R8UEB7"/>
<dbReference type="InterPro" id="IPR017853">
    <property type="entry name" value="GH"/>
</dbReference>
<dbReference type="PANTHER" id="PTHR10357">
    <property type="entry name" value="ALPHA-AMYLASE FAMILY MEMBER"/>
    <property type="match status" value="1"/>
</dbReference>
<dbReference type="Gene3D" id="3.90.400.10">
    <property type="entry name" value="Oligo-1,6-glucosidase, Domain 2"/>
    <property type="match status" value="1"/>
</dbReference>
<evidence type="ECO:0000256" key="6">
    <source>
        <dbReference type="ARBA" id="ARBA00023295"/>
    </source>
</evidence>
<accession>A0A7R8UEB7</accession>
<reference evidence="9 10" key="1">
    <citation type="submission" date="2020-11" db="EMBL/GenBank/DDBJ databases">
        <authorList>
            <person name="Wallbank WR R."/>
            <person name="Pardo Diaz C."/>
            <person name="Kozak K."/>
            <person name="Martin S."/>
            <person name="Jiggins C."/>
            <person name="Moest M."/>
            <person name="Warren A I."/>
            <person name="Generalovic N T."/>
            <person name="Byers J.R.P. K."/>
            <person name="Montejo-Kovacevich G."/>
            <person name="Yen C E."/>
        </authorList>
    </citation>
    <scope>NUCLEOTIDE SEQUENCE [LARGE SCALE GENOMIC DNA]</scope>
</reference>
<evidence type="ECO:0000256" key="3">
    <source>
        <dbReference type="ARBA" id="ARBA00012741"/>
    </source>
</evidence>
<feature type="chain" id="PRO_5030933782" description="alpha-glucosidase" evidence="7">
    <location>
        <begin position="21"/>
        <end position="605"/>
    </location>
</feature>
<evidence type="ECO:0000256" key="2">
    <source>
        <dbReference type="ARBA" id="ARBA00008061"/>
    </source>
</evidence>
<name>A0A7R8UEB7_HERIL</name>
<sequence length="605" mass="69143">MKQKQLVIILFLFTVNTGWCQAPNGGKNDLDWWQKTIFYQIYPRSFMDSDGDGIGDLKGIISKLGHLKESGVDATWLSPIFKSPMVDFGYDISDFTDIQDEYGTREDFEALIKEANKLGIKIIVDFVPNHTSDECEWFKKSVKREPGYEDFYVWHDGRKGADGKIHPPNNWISVFEGSAWEWNKERGQYYLHQFTAGQPDLNFRNPKVLAAMDDVLQFWLSKGVAGFRVDAICHLFEVEDLRDEPESGKPNNQSYEFLEHIYTKDLPETYDVVYHWRKLLDNYKKENGGDTPVMLTEAYANISSVMDYYESKDGVQGAQVPFNFYLISDLNMNSDARDFLSNIQRWISYMPVTGTPNWVLGNHDRPRVASRFGPERADGLNLLLLTLPGIAVTYNGEEIGMVDYRDITYDETKDPAARRFGFSEDFKEISRDPVRTPFQWDDTKNAGFSTAETTWLPVHPNYENLNLAKQKSAERSTFFGLAITRDVLAFKRELKGEDTFVTVINFGSQEHTVDLRYLGGLPDTLIVAAAGSGSIYREGDIVEAVSLKLSSHDSILFRCITVNKREETAQLVRTALTVLNASIVLIIVYRFYRGSFKPNLLYKSV</sequence>
<dbReference type="InParanoid" id="A0A7R8UEB7"/>
<comment type="catalytic activity">
    <reaction evidence="1">
        <text>Hydrolysis of terminal, non-reducing (1-&gt;4)-linked alpha-D-glucose residues with release of alpha-D-glucose.</text>
        <dbReference type="EC" id="3.2.1.20"/>
    </reaction>
</comment>
<dbReference type="GO" id="GO:0004558">
    <property type="term" value="F:alpha-1,4-glucosidase activity"/>
    <property type="evidence" value="ECO:0007669"/>
    <property type="project" value="UniProtKB-EC"/>
</dbReference>
<keyword evidence="5" id="KW-0325">Glycoprotein</keyword>
<evidence type="ECO:0000256" key="7">
    <source>
        <dbReference type="SAM" id="SignalP"/>
    </source>
</evidence>
<dbReference type="Proteomes" id="UP000594454">
    <property type="component" value="Chromosome 1"/>
</dbReference>
<dbReference type="InterPro" id="IPR006047">
    <property type="entry name" value="GH13_cat_dom"/>
</dbReference>
<proteinExistence type="inferred from homology"/>
<evidence type="ECO:0000259" key="8">
    <source>
        <dbReference type="SMART" id="SM00642"/>
    </source>
</evidence>
<comment type="similarity">
    <text evidence="2">Belongs to the glycosyl hydrolase 13 family.</text>
</comment>
<dbReference type="CDD" id="cd11328">
    <property type="entry name" value="AmyAc_maltase"/>
    <property type="match status" value="1"/>
</dbReference>
<evidence type="ECO:0000313" key="9">
    <source>
        <dbReference type="EMBL" id="CAD7079152.1"/>
    </source>
</evidence>
<evidence type="ECO:0000313" key="10">
    <source>
        <dbReference type="Proteomes" id="UP000594454"/>
    </source>
</evidence>
<dbReference type="InterPro" id="IPR045857">
    <property type="entry name" value="O16G_dom_2"/>
</dbReference>
<keyword evidence="4 7" id="KW-0732">Signal</keyword>
<dbReference type="FunCoup" id="A0A7R8UEB7">
    <property type="interactions" value="46"/>
</dbReference>
<dbReference type="GO" id="GO:0005975">
    <property type="term" value="P:carbohydrate metabolic process"/>
    <property type="evidence" value="ECO:0007669"/>
    <property type="project" value="InterPro"/>
</dbReference>
<keyword evidence="6" id="KW-0378">Hydrolase</keyword>
<dbReference type="OrthoDB" id="1740265at2759"/>
<dbReference type="Gene3D" id="3.20.20.80">
    <property type="entry name" value="Glycosidases"/>
    <property type="match status" value="1"/>
</dbReference>
<keyword evidence="6" id="KW-0326">Glycosidase</keyword>
<dbReference type="SUPFAM" id="SSF51445">
    <property type="entry name" value="(Trans)glycosidases"/>
    <property type="match status" value="1"/>
</dbReference>
<dbReference type="FunFam" id="3.90.400.10:FF:000001">
    <property type="entry name" value="Maltase A3, isoform A"/>
    <property type="match status" value="1"/>
</dbReference>
<evidence type="ECO:0000256" key="4">
    <source>
        <dbReference type="ARBA" id="ARBA00022729"/>
    </source>
</evidence>
<keyword evidence="10" id="KW-1185">Reference proteome</keyword>
<organism evidence="9 10">
    <name type="scientific">Hermetia illucens</name>
    <name type="common">Black soldier fly</name>
    <dbReference type="NCBI Taxonomy" id="343691"/>
    <lineage>
        <taxon>Eukaryota</taxon>
        <taxon>Metazoa</taxon>
        <taxon>Ecdysozoa</taxon>
        <taxon>Arthropoda</taxon>
        <taxon>Hexapoda</taxon>
        <taxon>Insecta</taxon>
        <taxon>Pterygota</taxon>
        <taxon>Neoptera</taxon>
        <taxon>Endopterygota</taxon>
        <taxon>Diptera</taxon>
        <taxon>Brachycera</taxon>
        <taxon>Stratiomyomorpha</taxon>
        <taxon>Stratiomyidae</taxon>
        <taxon>Hermetiinae</taxon>
        <taxon>Hermetia</taxon>
    </lineage>
</organism>